<protein>
    <submittedName>
        <fullName evidence="1">NAC domain-containing protein</fullName>
    </submittedName>
</protein>
<evidence type="ECO:0000313" key="2">
    <source>
        <dbReference type="Proteomes" id="UP000827976"/>
    </source>
</evidence>
<gene>
    <name evidence="1" type="ORF">IHE45_06G044100</name>
</gene>
<dbReference type="EMBL" id="CM037016">
    <property type="protein sequence ID" value="KAH7679213.1"/>
    <property type="molecule type" value="Genomic_DNA"/>
</dbReference>
<organism evidence="1 2">
    <name type="scientific">Dioscorea alata</name>
    <name type="common">Purple yam</name>
    <dbReference type="NCBI Taxonomy" id="55571"/>
    <lineage>
        <taxon>Eukaryota</taxon>
        <taxon>Viridiplantae</taxon>
        <taxon>Streptophyta</taxon>
        <taxon>Embryophyta</taxon>
        <taxon>Tracheophyta</taxon>
        <taxon>Spermatophyta</taxon>
        <taxon>Magnoliopsida</taxon>
        <taxon>Liliopsida</taxon>
        <taxon>Dioscoreales</taxon>
        <taxon>Dioscoreaceae</taxon>
        <taxon>Dioscorea</taxon>
    </lineage>
</organism>
<evidence type="ECO:0000313" key="1">
    <source>
        <dbReference type="EMBL" id="KAH7679213.1"/>
    </source>
</evidence>
<proteinExistence type="predicted"/>
<accession>A0ACB7VXA5</accession>
<sequence length="355" mass="40166">MENGKRKTINSSFNKLQLLIYTSFLASSPEKKNSIPPKFPSFLLISISISVLIFIYLSIYIFFFVHKFKGMSFLSMMESKLPPGFRFHPRDEELVCDYLAKKIVTESQDGGGFHSCPMMIDIDLNKCEPWDLPDMACVGGKEWYFFSLRDKKYSTGHRTNRATQSGYWKATGKDRQIVRKGKLVGMRKTLVFYQGRAPKGRKTDWVMHEFRIEGEIAQLPKCYSKEDWVLCRVFYKSRGMAFNKQGGGGGVLMEPCFDETSSSSTLPTLVDTFITFDQQSPLMVFGGCDQVPCFSTPPFPNLATTPTPTPTPSMAHESCDDKKVIKVVLDHLTKTSILGDGYLSESGLSSMWNSY</sequence>
<dbReference type="Proteomes" id="UP000827976">
    <property type="component" value="Chromosome 6"/>
</dbReference>
<comment type="caution">
    <text evidence="1">The sequence shown here is derived from an EMBL/GenBank/DDBJ whole genome shotgun (WGS) entry which is preliminary data.</text>
</comment>
<keyword evidence="2" id="KW-1185">Reference proteome</keyword>
<name>A0ACB7VXA5_DIOAL</name>
<reference evidence="2" key="1">
    <citation type="journal article" date="2022" name="Nat. Commun.">
        <title>Chromosome evolution and the genetic basis of agronomically important traits in greater yam.</title>
        <authorList>
            <person name="Bredeson J.V."/>
            <person name="Lyons J.B."/>
            <person name="Oniyinde I.O."/>
            <person name="Okereke N.R."/>
            <person name="Kolade O."/>
            <person name="Nnabue I."/>
            <person name="Nwadili C.O."/>
            <person name="Hribova E."/>
            <person name="Parker M."/>
            <person name="Nwogha J."/>
            <person name="Shu S."/>
            <person name="Carlson J."/>
            <person name="Kariba R."/>
            <person name="Muthemba S."/>
            <person name="Knop K."/>
            <person name="Barton G.J."/>
            <person name="Sherwood A.V."/>
            <person name="Lopez-Montes A."/>
            <person name="Asiedu R."/>
            <person name="Jamnadass R."/>
            <person name="Muchugi A."/>
            <person name="Goodstein D."/>
            <person name="Egesi C.N."/>
            <person name="Featherston J."/>
            <person name="Asfaw A."/>
            <person name="Simpson G.G."/>
            <person name="Dolezel J."/>
            <person name="Hendre P.S."/>
            <person name="Van Deynze A."/>
            <person name="Kumar P.L."/>
            <person name="Obidiegwu J.E."/>
            <person name="Bhattacharjee R."/>
            <person name="Rokhsar D.S."/>
        </authorList>
    </citation>
    <scope>NUCLEOTIDE SEQUENCE [LARGE SCALE GENOMIC DNA]</scope>
    <source>
        <strain evidence="2">cv. TDa95/00328</strain>
    </source>
</reference>